<name>A0A1W2E9L5_9SPHI</name>
<protein>
    <submittedName>
        <fullName evidence="1">Uncharacterized protein</fullName>
    </submittedName>
</protein>
<evidence type="ECO:0000313" key="2">
    <source>
        <dbReference type="Proteomes" id="UP000192756"/>
    </source>
</evidence>
<accession>A0A1W2E9L5</accession>
<proteinExistence type="predicted"/>
<dbReference type="EMBL" id="FWXT01000005">
    <property type="protein sequence ID" value="SMD06355.1"/>
    <property type="molecule type" value="Genomic_DNA"/>
</dbReference>
<sequence>MSKPIIYDLFTSRFYKRFMEYYNKRPAEIQQAFKENYFIN</sequence>
<dbReference type="AlphaFoldDB" id="A0A1W2E9L5"/>
<evidence type="ECO:0000313" key="1">
    <source>
        <dbReference type="EMBL" id="SMD06355.1"/>
    </source>
</evidence>
<organism evidence="1 2">
    <name type="scientific">Pedobacter africanus</name>
    <dbReference type="NCBI Taxonomy" id="151894"/>
    <lineage>
        <taxon>Bacteria</taxon>
        <taxon>Pseudomonadati</taxon>
        <taxon>Bacteroidota</taxon>
        <taxon>Sphingobacteriia</taxon>
        <taxon>Sphingobacteriales</taxon>
        <taxon>Sphingobacteriaceae</taxon>
        <taxon>Pedobacter</taxon>
    </lineage>
</organism>
<dbReference type="Proteomes" id="UP000192756">
    <property type="component" value="Unassembled WGS sequence"/>
</dbReference>
<gene>
    <name evidence="1" type="ORF">SAMN04488524_4595</name>
</gene>
<keyword evidence="2" id="KW-1185">Reference proteome</keyword>
<reference evidence="2" key="1">
    <citation type="submission" date="2017-04" db="EMBL/GenBank/DDBJ databases">
        <authorList>
            <person name="Varghese N."/>
            <person name="Submissions S."/>
        </authorList>
    </citation>
    <scope>NUCLEOTIDE SEQUENCE [LARGE SCALE GENOMIC DNA]</scope>
    <source>
        <strain evidence="2">DSM 12126</strain>
    </source>
</reference>